<keyword evidence="2" id="KW-0255">Endonuclease</keyword>
<name>D2XAG0_GBMV</name>
<evidence type="ECO:0000259" key="1">
    <source>
        <dbReference type="Pfam" id="PF14311"/>
    </source>
</evidence>
<dbReference type="Gene3D" id="3.40.960.10">
    <property type="entry name" value="VSR Endonuclease"/>
    <property type="match status" value="1"/>
</dbReference>
<feature type="domain" description="Treble clef zinc finger" evidence="1">
    <location>
        <begin position="62"/>
        <end position="112"/>
    </location>
</feature>
<organismHost>
    <name type="scientific">Acanthamoeba</name>
    <dbReference type="NCBI Taxonomy" id="5754"/>
</organismHost>
<organism evidence="2 3">
    <name type="scientific">Marseillevirus marseillevirus</name>
    <name type="common">GBM</name>
    <dbReference type="NCBI Taxonomy" id="694581"/>
    <lineage>
        <taxon>Viruses</taxon>
        <taxon>Varidnaviria</taxon>
        <taxon>Bamfordvirae</taxon>
        <taxon>Nucleocytoviricota</taxon>
        <taxon>Megaviricetes</taxon>
        <taxon>Pimascovirales</taxon>
        <taxon>Pimascovirales incertae sedis</taxon>
        <taxon>Marseilleviridae</taxon>
        <taxon>Marseillevirus</taxon>
        <taxon>Marseillevirus massiliense</taxon>
    </lineage>
</organism>
<dbReference type="RefSeq" id="YP_003406899.1">
    <property type="nucleotide sequence ID" value="NC_013756.1"/>
</dbReference>
<evidence type="ECO:0000313" key="3">
    <source>
        <dbReference type="Proteomes" id="UP000029780"/>
    </source>
</evidence>
<reference evidence="2 3" key="1">
    <citation type="journal article" date="2009" name="Proc. Natl. Acad. Sci. U.S.A.">
        <title>Giant Marseillevirus highlights the role of amoebae as a melting pot in emergence of chimeric microorganisms.</title>
        <authorList>
            <person name="Boyer M."/>
            <person name="Yutin N."/>
            <person name="Pagnier I."/>
            <person name="Barrassi L."/>
            <person name="Fournous G."/>
            <person name="Espinosa L."/>
            <person name="Robert C."/>
            <person name="Azza S."/>
            <person name="Sun S."/>
            <person name="Rossmann M.G."/>
            <person name="Suzan-Monti M."/>
            <person name="La Scola B."/>
            <person name="Koonin E.V."/>
            <person name="Raoult D."/>
        </authorList>
    </citation>
    <scope>NUCLEOTIDE SEQUENCE [LARGE SCALE GENOMIC DNA]</scope>
    <source>
        <strain evidence="2 3">T19</strain>
    </source>
</reference>
<dbReference type="GO" id="GO:0004519">
    <property type="term" value="F:endonuclease activity"/>
    <property type="evidence" value="ECO:0007669"/>
    <property type="project" value="UniProtKB-KW"/>
</dbReference>
<evidence type="ECO:0000313" key="2">
    <source>
        <dbReference type="EMBL" id="ADB03937.1"/>
    </source>
</evidence>
<keyword evidence="2" id="KW-0540">Nuclease</keyword>
<protein>
    <submittedName>
        <fullName evidence="2">Restriction endonuclease</fullName>
    </submittedName>
</protein>
<sequence>MEAFKESIVSLNISLRYREKNLKLQIFPKGMFCFLKAKKLCQEENCGACFAKSFASHPKAVMWSEKNNVSPREVLKSTGKTYLFFCGNCSHEFQHRLTDLSKTKTASCPYCSVTGHKLCEDRGCVPCFERSIASHKKAKYWSKRNKEDPRTVRRGCEKKFWFDCKRCGHDFQSTPMLLTDKRGGNWCPYCGGKKLCQREDCEFCFKASFASHEKAEFWSPENELFPRDVRNSAHKSFLFVCEDCPHTFSLSPHIIQRGIWCSFCGGKQLCKEEGKCFWCVKLSFASNPASEIWSSKNEKKPCEVRPHSNKEYLFECGVCKHEFTTKPCIMTQRKKGGCCLICASPSPPMCKNSECKWCFERSFASHPKAPLWSKRNKKTPREVYTASCTKFLFDCSEHGEFWCSPHSIFWKNSWCPDCHFKTQGKLKKYFKELSLAEEVISEAKFDWCKNPDTGKHFRYDFVIGKKIIELDGAQHFRQVKGWILLEEIQRRDKFKQSVAEERGYEFLRLIQEDVWLERTEWRKEIQHFLLGK</sequence>
<dbReference type="InterPro" id="IPR025487">
    <property type="entry name" value="DUF4379"/>
</dbReference>
<dbReference type="EMBL" id="GU071086">
    <property type="protein sequence ID" value="ADB03937.1"/>
    <property type="molecule type" value="Genomic_DNA"/>
</dbReference>
<accession>D2XAG0</accession>
<feature type="domain" description="Treble clef zinc finger" evidence="1">
    <location>
        <begin position="138"/>
        <end position="193"/>
    </location>
</feature>
<dbReference type="GeneID" id="8746393"/>
<dbReference type="KEGG" id="vg:8746393"/>
<dbReference type="OrthoDB" id="24132at10239"/>
<dbReference type="Proteomes" id="UP000029780">
    <property type="component" value="Segment"/>
</dbReference>
<keyword evidence="3" id="KW-1185">Reference proteome</keyword>
<gene>
    <name evidence="2" type="ORF">MAR_ORF156</name>
</gene>
<proteinExistence type="predicted"/>
<keyword evidence="2" id="KW-0378">Hydrolase</keyword>
<dbReference type="Pfam" id="PF14311">
    <property type="entry name" value="DUF4379"/>
    <property type="match status" value="2"/>
</dbReference>